<dbReference type="STRING" id="48467.SAMN02745166_03017"/>
<proteinExistence type="predicted"/>
<dbReference type="AlphaFoldDB" id="A0A1T4YDG8"/>
<feature type="compositionally biased region" description="Basic and acidic residues" evidence="1">
    <location>
        <begin position="140"/>
        <end position="151"/>
    </location>
</feature>
<keyword evidence="3" id="KW-1185">Reference proteome</keyword>
<dbReference type="Proteomes" id="UP000190774">
    <property type="component" value="Unassembled WGS sequence"/>
</dbReference>
<reference evidence="3" key="1">
    <citation type="submission" date="2017-02" db="EMBL/GenBank/DDBJ databases">
        <authorList>
            <person name="Varghese N."/>
            <person name="Submissions S."/>
        </authorList>
    </citation>
    <scope>NUCLEOTIDE SEQUENCE [LARGE SCALE GENOMIC DNA]</scope>
    <source>
        <strain evidence="3">ATCC 700200</strain>
    </source>
</reference>
<protein>
    <submittedName>
        <fullName evidence="2">Uncharacterized protein</fullName>
    </submittedName>
</protein>
<feature type="region of interest" description="Disordered" evidence="1">
    <location>
        <begin position="113"/>
        <end position="151"/>
    </location>
</feature>
<organism evidence="2 3">
    <name type="scientific">Prosthecobacter debontii</name>
    <dbReference type="NCBI Taxonomy" id="48467"/>
    <lineage>
        <taxon>Bacteria</taxon>
        <taxon>Pseudomonadati</taxon>
        <taxon>Verrucomicrobiota</taxon>
        <taxon>Verrucomicrobiia</taxon>
        <taxon>Verrucomicrobiales</taxon>
        <taxon>Verrucomicrobiaceae</taxon>
        <taxon>Prosthecobacter</taxon>
    </lineage>
</organism>
<gene>
    <name evidence="2" type="ORF">SAMN02745166_03017</name>
</gene>
<evidence type="ECO:0000313" key="2">
    <source>
        <dbReference type="EMBL" id="SKA99740.1"/>
    </source>
</evidence>
<evidence type="ECO:0000256" key="1">
    <source>
        <dbReference type="SAM" id="MobiDB-lite"/>
    </source>
</evidence>
<evidence type="ECO:0000313" key="3">
    <source>
        <dbReference type="Proteomes" id="UP000190774"/>
    </source>
</evidence>
<name>A0A1T4YDG8_9BACT</name>
<sequence length="151" mass="17235">MDQFDVVPLTERSDAVWIHLPTRSQICCITEEVLMPSGSAHPEKPRGLLRDSLESVHHPTWDEDVIPWHCLPSFLSAKNLKLTFKHEESLIGIPMKMRWCPSPWHTTRMIRGHGPLGLGTSSEDGNLHTEDVMSRQVRPRRNEASSRIHTS</sequence>
<accession>A0A1T4YDG8</accession>
<dbReference type="EMBL" id="FUYE01000009">
    <property type="protein sequence ID" value="SKA99740.1"/>
    <property type="molecule type" value="Genomic_DNA"/>
</dbReference>